<organism evidence="4 5">
    <name type="scientific">Paenibacillus haidiansis</name>
    <dbReference type="NCBI Taxonomy" id="1574488"/>
    <lineage>
        <taxon>Bacteria</taxon>
        <taxon>Bacillati</taxon>
        <taxon>Bacillota</taxon>
        <taxon>Bacilli</taxon>
        <taxon>Bacillales</taxon>
        <taxon>Paenibacillaceae</taxon>
        <taxon>Paenibacillus</taxon>
    </lineage>
</organism>
<feature type="chain" id="PRO_5047299394" evidence="2">
    <location>
        <begin position="26"/>
        <end position="188"/>
    </location>
</feature>
<sequence>MKKPLYTILTLFIGIAVGMTTTAVAAPVKEYVQASFEKITFIVNGEEKTLDSDPLVYQGSTYLQVRTVLNALGYDVGYKADSRTVTADKSFDTLSEELNILAQKEEEQLPVINSKSKEEQIEDMTNYLNAQKEKLDNYERMVKTISERTDLSEEDKEWGINLRKPAIESTKKIIAETEAKLAELQSQN</sequence>
<keyword evidence="2" id="KW-0732">Signal</keyword>
<feature type="domain" description="Copper amine oxidase-like N-terminal" evidence="3">
    <location>
        <begin position="21"/>
        <end position="86"/>
    </location>
</feature>
<evidence type="ECO:0000256" key="2">
    <source>
        <dbReference type="SAM" id="SignalP"/>
    </source>
</evidence>
<comment type="caution">
    <text evidence="4">The sequence shown here is derived from an EMBL/GenBank/DDBJ whole genome shotgun (WGS) entry which is preliminary data.</text>
</comment>
<dbReference type="RefSeq" id="WP_331846303.1">
    <property type="nucleotide sequence ID" value="NZ_JAZHPZ010000003.1"/>
</dbReference>
<dbReference type="EMBL" id="JAZHPZ010000003">
    <property type="protein sequence ID" value="MEF2966089.1"/>
    <property type="molecule type" value="Genomic_DNA"/>
</dbReference>
<dbReference type="InterPro" id="IPR036582">
    <property type="entry name" value="Mao_N_sf"/>
</dbReference>
<feature type="signal peptide" evidence="2">
    <location>
        <begin position="1"/>
        <end position="25"/>
    </location>
</feature>
<evidence type="ECO:0000256" key="1">
    <source>
        <dbReference type="SAM" id="Coils"/>
    </source>
</evidence>
<evidence type="ECO:0000313" key="4">
    <source>
        <dbReference type="EMBL" id="MEF2966089.1"/>
    </source>
</evidence>
<evidence type="ECO:0000259" key="3">
    <source>
        <dbReference type="Pfam" id="PF07833"/>
    </source>
</evidence>
<dbReference type="Proteomes" id="UP001306950">
    <property type="component" value="Unassembled WGS sequence"/>
</dbReference>
<keyword evidence="1" id="KW-0175">Coiled coil</keyword>
<evidence type="ECO:0000313" key="5">
    <source>
        <dbReference type="Proteomes" id="UP001306950"/>
    </source>
</evidence>
<keyword evidence="5" id="KW-1185">Reference proteome</keyword>
<accession>A0ABU7VT78</accession>
<proteinExistence type="predicted"/>
<protein>
    <submittedName>
        <fullName evidence="4">Stalk domain-containing protein</fullName>
    </submittedName>
</protein>
<dbReference type="InterPro" id="IPR012854">
    <property type="entry name" value="Cu_amine_oxidase-like_N"/>
</dbReference>
<reference evidence="4 5" key="1">
    <citation type="submission" date="2024-02" db="EMBL/GenBank/DDBJ databases">
        <title>A nitrogen-fixing paenibacillus bacterium.</title>
        <authorList>
            <person name="Zhang W.L."/>
            <person name="Chen S.F."/>
        </authorList>
    </citation>
    <scope>NUCLEOTIDE SEQUENCE [LARGE SCALE GENOMIC DNA]</scope>
    <source>
        <strain evidence="4 5">M1</strain>
    </source>
</reference>
<feature type="coiled-coil region" evidence="1">
    <location>
        <begin position="114"/>
        <end position="187"/>
    </location>
</feature>
<dbReference type="SUPFAM" id="SSF55383">
    <property type="entry name" value="Copper amine oxidase, domain N"/>
    <property type="match status" value="1"/>
</dbReference>
<name>A0ABU7VT78_9BACL</name>
<gene>
    <name evidence="4" type="ORF">V3851_09625</name>
</gene>
<dbReference type="Pfam" id="PF07833">
    <property type="entry name" value="Cu_amine_oxidN1"/>
    <property type="match status" value="1"/>
</dbReference>